<dbReference type="GO" id="GO:0006535">
    <property type="term" value="P:cysteine biosynthetic process from serine"/>
    <property type="evidence" value="ECO:0007669"/>
    <property type="project" value="InterPro"/>
</dbReference>
<dbReference type="GO" id="GO:0005739">
    <property type="term" value="C:mitochondrion"/>
    <property type="evidence" value="ECO:0007669"/>
    <property type="project" value="UniProtKB-SubCell"/>
</dbReference>
<dbReference type="InterPro" id="IPR005225">
    <property type="entry name" value="Small_GTP-bd"/>
</dbReference>
<feature type="transmembrane region" description="Helical" evidence="36">
    <location>
        <begin position="1408"/>
        <end position="1431"/>
    </location>
</feature>
<evidence type="ECO:0000256" key="28">
    <source>
        <dbReference type="ARBA" id="ARBA00058228"/>
    </source>
</evidence>
<keyword evidence="19 33" id="KW-0342">GTP-binding</keyword>
<gene>
    <name evidence="39" type="ORF">EVG20_g7067</name>
</gene>
<evidence type="ECO:0000256" key="34">
    <source>
        <dbReference type="PIRSR" id="PIRSR606689-2"/>
    </source>
</evidence>
<evidence type="ECO:0000256" key="15">
    <source>
        <dbReference type="ARBA" id="ARBA00022898"/>
    </source>
</evidence>
<feature type="region of interest" description="Disordered" evidence="35">
    <location>
        <begin position="616"/>
        <end position="670"/>
    </location>
</feature>
<evidence type="ECO:0000256" key="5">
    <source>
        <dbReference type="ARBA" id="ARBA00007103"/>
    </source>
</evidence>
<dbReference type="InterPro" id="IPR041838">
    <property type="entry name" value="Arf6"/>
</dbReference>
<sequence>MGANLSKALGKIFGNKEMRLLMLGLDAAGKTTILYKLKLNQSVTTIPTVGFNVETVTYKNVKFNVWDVGGQDKIRPLWRHYYTGTQGLVFVVDSQDRERIDEAKQELHRILSDREMKECLLLVFANKQDLPGAMSPAEVTEKLGLHRMRDRSWYVHPSCATTGEAVTPFCSLYTFLLRPPRFPISLVMDRSSEREGVCVHGMNTMQVAGVSSRRLQSLARGFTSRVVDGFPGAVGNTPLILLKKLSEKTGCKIYGKAEFQNPGGSVKDRAALGVIEDAEAQGRLKPGGTVVEGTAGNTGIGLAHVCRAKGYRCVIFMPNTQSQEKIDLLRMLGAEVYPVPAVAYENPQNYNHQARDFAKSLPNAVWTDQFDNTANADAHYRSTGPEIWEQTNGELDGFICATGTGGTLAGVGRYLKEKSNGKTQIWLADPPGSVLESYIASGGKLKDRSGSSITEGIGQGRITDNLAIIVNDLTGALHIADEKSIAMLYELLDTEGLYLGASSALNVVAAVELAQKLGPGKRVATVLCDGAYRYQSRLFSKQWLQSKGLEDVIPEHLKKYAPSTGRKSKAARSCDRWKDASRASAHELVAVRCGPPLFLCTHAGLQYSYPTASSHTTLSSRTYESTKSTTIMSRRKPVPTYDSEGVRQSYNGSSEDGSQGYFTPPQISPAGSQIRRYSLIDPPMPGGSIPDFNKISQAVDRMQGRLVAGSSSGRPLPSAPGNPTDSRPVSGNGSSFGNTPVEHDGPAIKVEDENGQTLVVRNPPRTQPQRPISYLPTIDSGEPLRWSEHDPFADPAASQQSLVPINVNPYSRPASQPQFQQSYNIHSSPTRASPSPAPPFRPYTSQSIGTPTRAYKRVDGSSPAGSPQYIDHFRHDTEAYASGTASRASWQPPRSRSPTPAVDDEDYHIVGNDSIHYTGSPAKSSKGDYYDEKEEYDEEDETEDENEYYLEKEGYAYEDGEQTPVNDVPETPVETRHFGPAPTGRVLRRHKTKKRVQLTNGNLVVDLPVPPKLVLPRVGDPEVMKMRYTAVTCDPDDFEKSGFFLRQNESGRRTELCICITMYNEDEILFCRTLYGVMRNIAHLCSRKNSQTWGTDAWKKVVVCIVADGRKKVHPRILDCLALLGVYQPGGHMKNMINNKAVTAHLFEYTTSFALDPNLHFRYPDKGIVPTQIIFCMKEKNQKKINSHRWFFNAFSALLQPNVCVLLDVGTRPGNKSIYHLWKAFDVNSNVGGACGEIAAYKGKNWLALLNPLVAAQNFEYKISNILDKPTESLFGYITVLPGAFSAYRYIALQNNKQGQGPLASYFKGEVLQGRDTDIFTSNMYLAEDRILCFELVAKANSNWVLKYVKSAVGETDVPDALPEFIGQRRRWLNGSFFAATYSIAHVGQMMTSGHTIGRKIALFFQMIYNIINLISSWFAIGNFYLFFVILTSSLEAPEFHMKGIRYFNSIIQYLMASIVIACFFFAMGNKPRAAKWKYKLIAIILATLMAYLIFAAIRCAIMASTQGGHEYQVMLFSIIVTYGVYTFGSFLAFDPWHMFTSFAPYMLLSPSYINILNIYAFANLDDISWGTKEDTTVDSDLGAVIQDSHSQVDVEMLVEAADANELYEEALQNLKHRLPVNKGGNGTSAAEKEQAAKDYYASVRTNVRKSLSFAFRYNN</sequence>
<evidence type="ECO:0000313" key="40">
    <source>
        <dbReference type="Proteomes" id="UP000298327"/>
    </source>
</evidence>
<evidence type="ECO:0000256" key="13">
    <source>
        <dbReference type="ARBA" id="ARBA00022707"/>
    </source>
</evidence>
<feature type="binding site" evidence="33">
    <location>
        <begin position="24"/>
        <end position="31"/>
    </location>
    <ligand>
        <name>GTP</name>
        <dbReference type="ChEBI" id="CHEBI:37565"/>
    </ligand>
</feature>
<evidence type="ECO:0000313" key="39">
    <source>
        <dbReference type="EMBL" id="TFY61420.1"/>
    </source>
</evidence>
<evidence type="ECO:0000256" key="35">
    <source>
        <dbReference type="SAM" id="MobiDB-lite"/>
    </source>
</evidence>
<dbReference type="PROSITE" id="PS51417">
    <property type="entry name" value="ARF"/>
    <property type="match status" value="1"/>
</dbReference>
<evidence type="ECO:0000256" key="31">
    <source>
        <dbReference type="ARBA" id="ARBA00079147"/>
    </source>
</evidence>
<comment type="pathway">
    <text evidence="4">Amino-acid biosynthesis; L-cysteine biosynthesis; L-cysteine from L-serine: step 2/2.</text>
</comment>
<dbReference type="GO" id="GO:0005525">
    <property type="term" value="F:GTP binding"/>
    <property type="evidence" value="ECO:0007669"/>
    <property type="project" value="UniProtKB-KW"/>
</dbReference>
<dbReference type="FunFam" id="3.40.50.1100:FF:000011">
    <property type="entry name" value="Cysteine synthase (o-acetylserine)"/>
    <property type="match status" value="1"/>
</dbReference>
<evidence type="ECO:0000256" key="16">
    <source>
        <dbReference type="ARBA" id="ARBA00022946"/>
    </source>
</evidence>
<keyword evidence="16" id="KW-0809">Transit peptide</keyword>
<dbReference type="Gene3D" id="3.40.50.300">
    <property type="entry name" value="P-loop containing nucleotide triphosphate hydrolases"/>
    <property type="match status" value="1"/>
</dbReference>
<evidence type="ECO:0000256" key="10">
    <source>
        <dbReference type="ARBA" id="ARBA00022676"/>
    </source>
</evidence>
<dbReference type="CDD" id="cd04190">
    <property type="entry name" value="Chitin_synth_C"/>
    <property type="match status" value="1"/>
</dbReference>
<dbReference type="Gene3D" id="3.40.50.1100">
    <property type="match status" value="2"/>
</dbReference>
<comment type="similarity">
    <text evidence="6">Belongs to the small GTPase superfamily. Arf family.</text>
</comment>
<evidence type="ECO:0000256" key="30">
    <source>
        <dbReference type="ARBA" id="ARBA00078262"/>
    </source>
</evidence>
<dbReference type="InterPro" id="IPR001926">
    <property type="entry name" value="TrpB-like_PALP"/>
</dbReference>
<feature type="compositionally biased region" description="Basic and acidic residues" evidence="35">
    <location>
        <begin position="741"/>
        <end position="752"/>
    </location>
</feature>
<comment type="catalytic activity">
    <reaction evidence="25">
        <text>O-acetyl-L-serine + hydrogen sulfide = L-cysteine + acetate</text>
        <dbReference type="Rhea" id="RHEA:14829"/>
        <dbReference type="ChEBI" id="CHEBI:29919"/>
        <dbReference type="ChEBI" id="CHEBI:30089"/>
        <dbReference type="ChEBI" id="CHEBI:35235"/>
        <dbReference type="ChEBI" id="CHEBI:58340"/>
        <dbReference type="EC" id="2.5.1.47"/>
    </reaction>
</comment>
<dbReference type="NCBIfam" id="TIGR00231">
    <property type="entry name" value="small_GTP"/>
    <property type="match status" value="1"/>
</dbReference>
<evidence type="ECO:0000256" key="3">
    <source>
        <dbReference type="ARBA" id="ARBA00004173"/>
    </source>
</evidence>
<dbReference type="InterPro" id="IPR036052">
    <property type="entry name" value="TrpB-like_PALP_sf"/>
</dbReference>
<dbReference type="EC" id="2.5.1.47" evidence="8"/>
<comment type="cofactor">
    <cofactor evidence="1">
        <name>pyridoxal 5'-phosphate</name>
        <dbReference type="ChEBI" id="CHEBI:597326"/>
    </cofactor>
</comment>
<keyword evidence="40" id="KW-1185">Reference proteome</keyword>
<dbReference type="FunFam" id="3.40.50.300:FF:000412">
    <property type="entry name" value="ADP-ribosylation factor 1"/>
    <property type="match status" value="1"/>
</dbReference>
<feature type="compositionally biased region" description="Polar residues" evidence="35">
    <location>
        <begin position="721"/>
        <end position="738"/>
    </location>
</feature>
<dbReference type="InterPro" id="IPR013616">
    <property type="entry name" value="Chitin_synth_N"/>
</dbReference>
<dbReference type="GO" id="GO:0071944">
    <property type="term" value="C:cell periphery"/>
    <property type="evidence" value="ECO:0007669"/>
    <property type="project" value="TreeGrafter"/>
</dbReference>
<keyword evidence="23" id="KW-0961">Cell wall biogenesis/degradation</keyword>
<dbReference type="GO" id="GO:0003924">
    <property type="term" value="F:GTPase activity"/>
    <property type="evidence" value="ECO:0007669"/>
    <property type="project" value="InterPro"/>
</dbReference>
<dbReference type="CDD" id="cd01561">
    <property type="entry name" value="CBS_like"/>
    <property type="match status" value="1"/>
</dbReference>
<evidence type="ECO:0000256" key="6">
    <source>
        <dbReference type="ARBA" id="ARBA00010290"/>
    </source>
</evidence>
<dbReference type="STRING" id="205917.A0A4Y9YHG1"/>
<dbReference type="InterPro" id="IPR029044">
    <property type="entry name" value="Nucleotide-diphossugar_trans"/>
</dbReference>
<dbReference type="Pfam" id="PF00025">
    <property type="entry name" value="Arf"/>
    <property type="match status" value="1"/>
</dbReference>
<comment type="caution">
    <text evidence="39">The sequence shown here is derived from an EMBL/GenBank/DDBJ whole genome shotgun (WGS) entry which is preliminary data.</text>
</comment>
<feature type="binding site" evidence="34">
    <location>
        <position position="31"/>
    </location>
    <ligand>
        <name>Mg(2+)</name>
        <dbReference type="ChEBI" id="CHEBI:18420"/>
    </ligand>
</feature>
<evidence type="ECO:0000256" key="21">
    <source>
        <dbReference type="ARBA" id="ARBA00023192"/>
    </source>
</evidence>
<dbReference type="GO" id="GO:0071555">
    <property type="term" value="P:cell wall organization"/>
    <property type="evidence" value="ECO:0007669"/>
    <property type="project" value="UniProtKB-KW"/>
</dbReference>
<evidence type="ECO:0000256" key="20">
    <source>
        <dbReference type="ARBA" id="ARBA00023136"/>
    </source>
</evidence>
<evidence type="ECO:0000256" key="14">
    <source>
        <dbReference type="ARBA" id="ARBA00022741"/>
    </source>
</evidence>
<comment type="function">
    <text evidence="28">Catalyzes the conversion of O-succinyl-L-serine into cysteine, the last step in the cysteine biosynthesis pathway. Can also use O-acetyl-L-serine.</text>
</comment>
<dbReference type="GO" id="GO:0004100">
    <property type="term" value="F:chitin synthase activity"/>
    <property type="evidence" value="ECO:0007669"/>
    <property type="project" value="UniProtKB-EC"/>
</dbReference>
<evidence type="ECO:0000256" key="9">
    <source>
        <dbReference type="ARBA" id="ARBA00022605"/>
    </source>
</evidence>
<evidence type="ECO:0000256" key="24">
    <source>
        <dbReference type="ARBA" id="ARBA00024009"/>
    </source>
</evidence>
<evidence type="ECO:0000256" key="17">
    <source>
        <dbReference type="ARBA" id="ARBA00022989"/>
    </source>
</evidence>
<evidence type="ECO:0000256" key="29">
    <source>
        <dbReference type="ARBA" id="ARBA00072087"/>
    </source>
</evidence>
<feature type="transmembrane region" description="Helical" evidence="36">
    <location>
        <begin position="1481"/>
        <end position="1506"/>
    </location>
</feature>
<keyword evidence="11" id="KW-0808">Transferase</keyword>
<evidence type="ECO:0000256" key="19">
    <source>
        <dbReference type="ARBA" id="ARBA00023134"/>
    </source>
</evidence>
<feature type="binding site" evidence="33">
    <location>
        <position position="70"/>
    </location>
    <ligand>
        <name>GTP</name>
        <dbReference type="ChEBI" id="CHEBI:37565"/>
    </ligand>
</feature>
<dbReference type="InterPro" id="IPR027417">
    <property type="entry name" value="P-loop_NTPase"/>
</dbReference>
<dbReference type="GO" id="GO:0016020">
    <property type="term" value="C:membrane"/>
    <property type="evidence" value="ECO:0007669"/>
    <property type="project" value="UniProtKB-SubCell"/>
</dbReference>
<evidence type="ECO:0000259" key="37">
    <source>
        <dbReference type="Pfam" id="PF00291"/>
    </source>
</evidence>
<dbReference type="GO" id="GO:0046872">
    <property type="term" value="F:metal ion binding"/>
    <property type="evidence" value="ECO:0007669"/>
    <property type="project" value="UniProtKB-KW"/>
</dbReference>
<dbReference type="SUPFAM" id="SSF52540">
    <property type="entry name" value="P-loop containing nucleoside triphosphate hydrolases"/>
    <property type="match status" value="1"/>
</dbReference>
<evidence type="ECO:0000259" key="38">
    <source>
        <dbReference type="Pfam" id="PF08407"/>
    </source>
</evidence>
<keyword evidence="17 36" id="KW-1133">Transmembrane helix</keyword>
<evidence type="ECO:0000256" key="22">
    <source>
        <dbReference type="ARBA" id="ARBA00023288"/>
    </source>
</evidence>
<evidence type="ECO:0000256" key="12">
    <source>
        <dbReference type="ARBA" id="ARBA00022692"/>
    </source>
</evidence>
<dbReference type="NCBIfam" id="NF007989">
    <property type="entry name" value="PRK10717.1"/>
    <property type="match status" value="1"/>
</dbReference>
<feature type="region of interest" description="Disordered" evidence="35">
    <location>
        <begin position="707"/>
        <end position="775"/>
    </location>
</feature>
<dbReference type="SMART" id="SM00178">
    <property type="entry name" value="SAR"/>
    <property type="match status" value="1"/>
</dbReference>
<evidence type="ECO:0000256" key="25">
    <source>
        <dbReference type="ARBA" id="ARBA00047931"/>
    </source>
</evidence>
<dbReference type="Pfam" id="PF08407">
    <property type="entry name" value="Chitin_synth_1N"/>
    <property type="match status" value="1"/>
</dbReference>
<dbReference type="Proteomes" id="UP000298327">
    <property type="component" value="Unassembled WGS sequence"/>
</dbReference>
<dbReference type="OrthoDB" id="26569at2759"/>
<dbReference type="GO" id="GO:0030428">
    <property type="term" value="C:cell septum"/>
    <property type="evidence" value="ECO:0007669"/>
    <property type="project" value="TreeGrafter"/>
</dbReference>
<feature type="region of interest" description="Disordered" evidence="35">
    <location>
        <begin position="824"/>
        <end position="946"/>
    </location>
</feature>
<proteinExistence type="inferred from homology"/>
<keyword evidence="18" id="KW-0496">Mitochondrion</keyword>
<feature type="compositionally biased region" description="Acidic residues" evidence="35">
    <location>
        <begin position="931"/>
        <end position="946"/>
    </location>
</feature>
<evidence type="ECO:0000256" key="2">
    <source>
        <dbReference type="ARBA" id="ARBA00004141"/>
    </source>
</evidence>
<evidence type="ECO:0000256" key="11">
    <source>
        <dbReference type="ARBA" id="ARBA00022679"/>
    </source>
</evidence>
<keyword evidence="34" id="KW-0479">Metal-binding</keyword>
<dbReference type="Pfam" id="PF01644">
    <property type="entry name" value="Chitin_synth_1"/>
    <property type="match status" value="1"/>
</dbReference>
<dbReference type="CDD" id="cd04149">
    <property type="entry name" value="Arf6"/>
    <property type="match status" value="1"/>
</dbReference>
<feature type="binding site" evidence="34">
    <location>
        <position position="48"/>
    </location>
    <ligand>
        <name>Mg(2+)</name>
        <dbReference type="ChEBI" id="CHEBI:18420"/>
    </ligand>
</feature>
<evidence type="ECO:0000256" key="27">
    <source>
        <dbReference type="ARBA" id="ARBA00050981"/>
    </source>
</evidence>
<dbReference type="InterPro" id="IPR006689">
    <property type="entry name" value="Small_GTPase_ARF/SAR"/>
</dbReference>
<dbReference type="EC" id="2.4.1.16" evidence="7"/>
<evidence type="ECO:0000256" key="26">
    <source>
        <dbReference type="ARBA" id="ARBA00048014"/>
    </source>
</evidence>
<feature type="domain" description="Chitin synthase N-terminal" evidence="38">
    <location>
        <begin position="991"/>
        <end position="1055"/>
    </location>
</feature>
<evidence type="ECO:0000256" key="1">
    <source>
        <dbReference type="ARBA" id="ARBA00001933"/>
    </source>
</evidence>
<evidence type="ECO:0000256" key="4">
    <source>
        <dbReference type="ARBA" id="ARBA00004962"/>
    </source>
</evidence>
<dbReference type="PANTHER" id="PTHR22914">
    <property type="entry name" value="CHITIN SYNTHASE"/>
    <property type="match status" value="1"/>
</dbReference>
<evidence type="ECO:0000256" key="32">
    <source>
        <dbReference type="ARBA" id="ARBA00081847"/>
    </source>
</evidence>
<feature type="transmembrane region" description="Helical" evidence="36">
    <location>
        <begin position="1546"/>
        <end position="1563"/>
    </location>
</feature>
<keyword evidence="22" id="KW-0449">Lipoprotein</keyword>
<feature type="region of interest" description="Disordered" evidence="35">
    <location>
        <begin position="960"/>
        <end position="992"/>
    </location>
</feature>
<feature type="binding site" evidence="33">
    <location>
        <begin position="126"/>
        <end position="129"/>
    </location>
    <ligand>
        <name>GTP</name>
        <dbReference type="ChEBI" id="CHEBI:37565"/>
    </ligand>
</feature>
<dbReference type="InterPro" id="IPR001216">
    <property type="entry name" value="P-phosphate_BS"/>
</dbReference>
<dbReference type="SMART" id="SM00175">
    <property type="entry name" value="RAB"/>
    <property type="match status" value="1"/>
</dbReference>
<evidence type="ECO:0000256" key="36">
    <source>
        <dbReference type="SAM" id="Phobius"/>
    </source>
</evidence>
<organism evidence="39 40">
    <name type="scientific">Dentipellis fragilis</name>
    <dbReference type="NCBI Taxonomy" id="205917"/>
    <lineage>
        <taxon>Eukaryota</taxon>
        <taxon>Fungi</taxon>
        <taxon>Dikarya</taxon>
        <taxon>Basidiomycota</taxon>
        <taxon>Agaricomycotina</taxon>
        <taxon>Agaricomycetes</taxon>
        <taxon>Russulales</taxon>
        <taxon>Hericiaceae</taxon>
        <taxon>Dentipellis</taxon>
    </lineage>
</organism>
<evidence type="ECO:0000256" key="18">
    <source>
        <dbReference type="ARBA" id="ARBA00023128"/>
    </source>
</evidence>
<dbReference type="GO" id="GO:0030010">
    <property type="term" value="P:establishment of cell polarity"/>
    <property type="evidence" value="ECO:0007669"/>
    <property type="project" value="UniProtKB-ARBA"/>
</dbReference>
<feature type="transmembrane region" description="Helical" evidence="36">
    <location>
        <begin position="1512"/>
        <end position="1534"/>
    </location>
</feature>
<dbReference type="EMBL" id="SEOQ01000511">
    <property type="protein sequence ID" value="TFY61420.1"/>
    <property type="molecule type" value="Genomic_DNA"/>
</dbReference>
<protein>
    <recommendedName>
        <fullName evidence="29">Cysteine synthase 1</fullName>
        <ecNumber evidence="7">2.4.1.16</ecNumber>
        <ecNumber evidence="8">2.5.1.47</ecNumber>
    </recommendedName>
    <alternativeName>
        <fullName evidence="30">O-acetylserine (thiol)-lyase 1</fullName>
    </alternativeName>
    <alternativeName>
        <fullName evidence="31">O-acetylserine sulfhydrylase 1</fullName>
    </alternativeName>
    <alternativeName>
        <fullName evidence="32">O-succinylserine sulfhydrylase</fullName>
    </alternativeName>
</protein>
<feature type="transmembrane region" description="Helical" evidence="36">
    <location>
        <begin position="1451"/>
        <end position="1469"/>
    </location>
</feature>
<feature type="domain" description="Tryptophan synthase beta chain-like PALP" evidence="37">
    <location>
        <begin position="233"/>
        <end position="529"/>
    </location>
</feature>
<dbReference type="GO" id="GO:0004124">
    <property type="term" value="F:cysteine synthase activity"/>
    <property type="evidence" value="ECO:0007669"/>
    <property type="project" value="UniProtKB-EC"/>
</dbReference>
<feature type="compositionally biased region" description="Polar residues" evidence="35">
    <location>
        <begin position="646"/>
        <end position="661"/>
    </location>
</feature>
<evidence type="ECO:0000256" key="7">
    <source>
        <dbReference type="ARBA" id="ARBA00012543"/>
    </source>
</evidence>
<dbReference type="PRINTS" id="PR00328">
    <property type="entry name" value="SAR1GTPBP"/>
</dbReference>
<evidence type="ECO:0000256" key="8">
    <source>
        <dbReference type="ARBA" id="ARBA00012681"/>
    </source>
</evidence>
<accession>A0A4Y9YHG1</accession>
<comment type="catalytic activity">
    <reaction evidence="26">
        <text>[(1-&gt;4)-N-acetyl-beta-D-glucosaminyl](n) + UDP-N-acetyl-alpha-D-glucosamine = [(1-&gt;4)-N-acetyl-beta-D-glucosaminyl](n+1) + UDP + H(+)</text>
        <dbReference type="Rhea" id="RHEA:16637"/>
        <dbReference type="Rhea" id="RHEA-COMP:9593"/>
        <dbReference type="Rhea" id="RHEA-COMP:9595"/>
        <dbReference type="ChEBI" id="CHEBI:15378"/>
        <dbReference type="ChEBI" id="CHEBI:17029"/>
        <dbReference type="ChEBI" id="CHEBI:57705"/>
        <dbReference type="ChEBI" id="CHEBI:58223"/>
        <dbReference type="EC" id="2.4.1.16"/>
    </reaction>
</comment>
<dbReference type="PANTHER" id="PTHR22914:SF38">
    <property type="entry name" value="CHITIN SYNTHASE 2"/>
    <property type="match status" value="1"/>
</dbReference>
<evidence type="ECO:0000256" key="23">
    <source>
        <dbReference type="ARBA" id="ARBA00023316"/>
    </source>
</evidence>
<keyword evidence="34" id="KW-0460">Magnesium</keyword>
<comment type="subcellular location">
    <subcellularLocation>
        <location evidence="2">Membrane</location>
        <topology evidence="2">Multi-pass membrane protein</topology>
    </subcellularLocation>
    <subcellularLocation>
        <location evidence="3">Mitochondrion</location>
    </subcellularLocation>
</comment>
<keyword evidence="21" id="KW-0198">Cysteine biosynthesis</keyword>
<keyword evidence="15" id="KW-0663">Pyridoxal phosphate</keyword>
<dbReference type="GO" id="GO:0006031">
    <property type="term" value="P:chitin biosynthetic process"/>
    <property type="evidence" value="ECO:0007669"/>
    <property type="project" value="TreeGrafter"/>
</dbReference>
<keyword evidence="10" id="KW-0328">Glycosyltransferase</keyword>
<dbReference type="PROSITE" id="PS00901">
    <property type="entry name" value="CYS_SYNTHASE"/>
    <property type="match status" value="1"/>
</dbReference>
<dbReference type="SUPFAM" id="SSF53448">
    <property type="entry name" value="Nucleotide-diphospho-sugar transferases"/>
    <property type="match status" value="1"/>
</dbReference>
<feature type="compositionally biased region" description="Polar residues" evidence="35">
    <location>
        <begin position="616"/>
        <end position="632"/>
    </location>
</feature>
<keyword evidence="13" id="KW-0519">Myristate</keyword>
<comment type="similarity">
    <text evidence="5">Belongs to the cysteine synthase/cystathionine beta-synthase family.</text>
</comment>
<comment type="function">
    <text evidence="24">Polymerizes chitin, a structural polymer of the cell wall and septum, by transferring the sugar moiety of UDP-GlcNAc to the non-reducing end of the growing chitin polymer.</text>
</comment>
<name>A0A4Y9YHG1_9AGAM</name>
<keyword evidence="12 36" id="KW-0812">Transmembrane</keyword>
<reference evidence="39 40" key="1">
    <citation type="submission" date="2019-02" db="EMBL/GenBank/DDBJ databases">
        <title>Genome sequencing of the rare red list fungi Dentipellis fragilis.</title>
        <authorList>
            <person name="Buettner E."/>
            <person name="Kellner H."/>
        </authorList>
    </citation>
    <scope>NUCLEOTIDE SEQUENCE [LARGE SCALE GENOMIC DNA]</scope>
    <source>
        <strain evidence="39 40">DSM 105465</strain>
    </source>
</reference>
<feature type="compositionally biased region" description="Polar residues" evidence="35">
    <location>
        <begin position="883"/>
        <end position="898"/>
    </location>
</feature>
<dbReference type="SUPFAM" id="SSF53686">
    <property type="entry name" value="Tryptophan synthase beta subunit-like PLP-dependent enzymes"/>
    <property type="match status" value="1"/>
</dbReference>
<evidence type="ECO:0000256" key="33">
    <source>
        <dbReference type="PIRSR" id="PIRSR606689-1"/>
    </source>
</evidence>
<keyword evidence="20 36" id="KW-0472">Membrane</keyword>
<keyword evidence="9" id="KW-0028">Amino-acid biosynthesis</keyword>
<keyword evidence="14 33" id="KW-0547">Nucleotide-binding</keyword>
<dbReference type="Pfam" id="PF00291">
    <property type="entry name" value="PALP"/>
    <property type="match status" value="1"/>
</dbReference>
<dbReference type="InterPro" id="IPR004835">
    <property type="entry name" value="Chitin_synth"/>
</dbReference>
<comment type="catalytic activity">
    <reaction evidence="27">
        <text>O-succinyl-L-serine + hydrogen sulfide = L-cysteine + succinate</text>
        <dbReference type="Rhea" id="RHEA:53816"/>
        <dbReference type="ChEBI" id="CHEBI:29919"/>
        <dbReference type="ChEBI" id="CHEBI:30031"/>
        <dbReference type="ChEBI" id="CHEBI:35235"/>
        <dbReference type="ChEBI" id="CHEBI:136856"/>
    </reaction>
</comment>
<dbReference type="SMART" id="SM00177">
    <property type="entry name" value="ARF"/>
    <property type="match status" value="1"/>
</dbReference>